<evidence type="ECO:0000313" key="2">
    <source>
        <dbReference type="Proteomes" id="UP000548476"/>
    </source>
</evidence>
<proteinExistence type="predicted"/>
<dbReference type="AlphaFoldDB" id="A0A841FUT0"/>
<comment type="caution">
    <text evidence="1">The sequence shown here is derived from an EMBL/GenBank/DDBJ whole genome shotgun (WGS) entry which is preliminary data.</text>
</comment>
<name>A0A841FUT0_9ACTN</name>
<dbReference type="RefSeq" id="WP_184792613.1">
    <property type="nucleotide sequence ID" value="NZ_BONT01000089.1"/>
</dbReference>
<evidence type="ECO:0000313" key="1">
    <source>
        <dbReference type="EMBL" id="MBB6039524.1"/>
    </source>
</evidence>
<gene>
    <name evidence="1" type="ORF">HNR73_007421</name>
</gene>
<dbReference type="Proteomes" id="UP000548476">
    <property type="component" value="Unassembled WGS sequence"/>
</dbReference>
<protein>
    <submittedName>
        <fullName evidence="1">Uncharacterized protein</fullName>
    </submittedName>
</protein>
<dbReference type="EMBL" id="JACHGT010000023">
    <property type="protein sequence ID" value="MBB6039524.1"/>
    <property type="molecule type" value="Genomic_DNA"/>
</dbReference>
<accession>A0A841FUT0</accession>
<reference evidence="1 2" key="1">
    <citation type="submission" date="2020-08" db="EMBL/GenBank/DDBJ databases">
        <title>Genomic Encyclopedia of Type Strains, Phase IV (KMG-IV): sequencing the most valuable type-strain genomes for metagenomic binning, comparative biology and taxonomic classification.</title>
        <authorList>
            <person name="Goeker M."/>
        </authorList>
    </citation>
    <scope>NUCLEOTIDE SEQUENCE [LARGE SCALE GENOMIC DNA]</scope>
    <source>
        <strain evidence="1 2">YIM 65646</strain>
    </source>
</reference>
<sequence length="101" mass="11267">MSGMRVIEFVAGNAMAKVYRAEGARLSELTVYRIGSLGHPVLVGTLHHADDPDASDWTISGDYPIDRDERERVRVVALLAWRSKFGHDDTPGEEPSHVHDR</sequence>
<keyword evidence="2" id="KW-1185">Reference proteome</keyword>
<organism evidence="1 2">
    <name type="scientific">Phytomonospora endophytica</name>
    <dbReference type="NCBI Taxonomy" id="714109"/>
    <lineage>
        <taxon>Bacteria</taxon>
        <taxon>Bacillati</taxon>
        <taxon>Actinomycetota</taxon>
        <taxon>Actinomycetes</taxon>
        <taxon>Micromonosporales</taxon>
        <taxon>Micromonosporaceae</taxon>
        <taxon>Phytomonospora</taxon>
    </lineage>
</organism>